<feature type="compositionally biased region" description="Polar residues" evidence="2">
    <location>
        <begin position="186"/>
        <end position="201"/>
    </location>
</feature>
<dbReference type="RefSeq" id="WP_317640975.1">
    <property type="nucleotide sequence ID" value="NZ_JAPMIV010000031.1"/>
</dbReference>
<dbReference type="Gene3D" id="4.10.320.10">
    <property type="entry name" value="E3-binding domain"/>
    <property type="match status" value="1"/>
</dbReference>
<dbReference type="InterPro" id="IPR004167">
    <property type="entry name" value="PSBD"/>
</dbReference>
<sequence>MEHIAPLAKILAEANGIDWQQLRGSGAGGMVVEQDILNYLSRVMSGEEEPPATPVDDMPEGWTGHEELPAGMFSAAQLSQAGIDSDIADFVTRSRAPQTSAAQPVSSMNHADFELDDELGDLNAPLAAEPQYVPPPVTAPRPSAANNWGWDAPQEETQAQSRSMAPAHLAPDFAAFQPTPREIGVSTESAQSRGSSQTQIPDLSAPELPAPAVHTPELRVPDLSAPSIPGVATPEIDAPEFDLPSATPPVPAEVQMRGGMAAGLSGLLSRLYHREKAPEPEPVQPVQVQEPEVSAPEFEAPVYPAPVYPGPALEVSAPEMQMPPVDLTPAPPAAAPLGRHTPAFLPNHDEVSLADQPGPEVAGQMAQPHADELNAPEFEIPAPTPGVSAAPLTAATSERVIAEDDGGFELTAPEVVVSDPGFPEMEAPKWEASAAHVPELAVPEVIAPDLTAFELEAPEVDDFVLPEIDAVLGATPESQPPATPLPEALPVAASAHPEPSTDAVWFGTYLRRDAQMAAADDLRVQLSEALGKDVSLAFLVARAAQRHADVLGLDLGTVALRNATGQEQPITDGAVRDAVNARYGDQDSEVDLLVTDAGALGVDDLHYPHTLTLSLGRVQEGRAALSLNGDVDPQQAAKFLTCVAEALEKPIALVL</sequence>
<accession>A0ABU4DT77</accession>
<dbReference type="Proteomes" id="UP001276150">
    <property type="component" value="Unassembled WGS sequence"/>
</dbReference>
<name>A0ABU4DT77_9DEIO</name>
<evidence type="ECO:0000313" key="5">
    <source>
        <dbReference type="Proteomes" id="UP001276150"/>
    </source>
</evidence>
<evidence type="ECO:0000313" key="4">
    <source>
        <dbReference type="EMBL" id="MDV6375632.1"/>
    </source>
</evidence>
<dbReference type="PROSITE" id="PS51826">
    <property type="entry name" value="PSBD"/>
    <property type="match status" value="1"/>
</dbReference>
<dbReference type="Pfam" id="PF02817">
    <property type="entry name" value="E3_binding"/>
    <property type="match status" value="1"/>
</dbReference>
<evidence type="ECO:0000259" key="3">
    <source>
        <dbReference type="PROSITE" id="PS51826"/>
    </source>
</evidence>
<evidence type="ECO:0000256" key="1">
    <source>
        <dbReference type="ARBA" id="ARBA00007317"/>
    </source>
</evidence>
<comment type="caution">
    <text evidence="4">The sequence shown here is derived from an EMBL/GenBank/DDBJ whole genome shotgun (WGS) entry which is preliminary data.</text>
</comment>
<reference evidence="4 5" key="1">
    <citation type="submission" date="2022-11" db="EMBL/GenBank/DDBJ databases">
        <title>Deinococcus ZS9-10, Low Temperature and Draught-tolerating, UV-resistant Bacteria from Continental Antarctica.</title>
        <authorList>
            <person name="Cheng L."/>
        </authorList>
    </citation>
    <scope>NUCLEOTIDE SEQUENCE [LARGE SCALE GENOMIC DNA]</scope>
    <source>
        <strain evidence="4 5">ZS9-10</strain>
    </source>
</reference>
<gene>
    <name evidence="4" type="ORF">ORD21_13610</name>
</gene>
<evidence type="ECO:0000256" key="2">
    <source>
        <dbReference type="SAM" id="MobiDB-lite"/>
    </source>
</evidence>
<protein>
    <submittedName>
        <fullName evidence="4">E3 binding domain-containing protein</fullName>
    </submittedName>
</protein>
<organism evidence="4 5">
    <name type="scientific">Deinococcus arenicola</name>
    <dbReference type="NCBI Taxonomy" id="2994950"/>
    <lineage>
        <taxon>Bacteria</taxon>
        <taxon>Thermotogati</taxon>
        <taxon>Deinococcota</taxon>
        <taxon>Deinococci</taxon>
        <taxon>Deinococcales</taxon>
        <taxon>Deinococcaceae</taxon>
        <taxon>Deinococcus</taxon>
    </lineage>
</organism>
<feature type="region of interest" description="Disordered" evidence="2">
    <location>
        <begin position="184"/>
        <end position="210"/>
    </location>
</feature>
<proteinExistence type="inferred from homology"/>
<keyword evidence="5" id="KW-1185">Reference proteome</keyword>
<comment type="similarity">
    <text evidence="1">Belongs to the 2-oxoacid dehydrogenase family.</text>
</comment>
<dbReference type="SUPFAM" id="SSF47005">
    <property type="entry name" value="Peripheral subunit-binding domain of 2-oxo acid dehydrogenase complex"/>
    <property type="match status" value="1"/>
</dbReference>
<dbReference type="InterPro" id="IPR036625">
    <property type="entry name" value="E3-bd_dom_sf"/>
</dbReference>
<dbReference type="EMBL" id="JAPMIV010000031">
    <property type="protein sequence ID" value="MDV6375632.1"/>
    <property type="molecule type" value="Genomic_DNA"/>
</dbReference>
<feature type="domain" description="Peripheral subunit-binding (PSBD)" evidence="3">
    <location>
        <begin position="3"/>
        <end position="40"/>
    </location>
</feature>